<dbReference type="AlphaFoldDB" id="A0A0N4X413"/>
<reference evidence="1 2" key="2">
    <citation type="submission" date="2018-11" db="EMBL/GenBank/DDBJ databases">
        <authorList>
            <consortium name="Pathogen Informatics"/>
        </authorList>
    </citation>
    <scope>NUCLEOTIDE SEQUENCE [LARGE SCALE GENOMIC DNA]</scope>
    <source>
        <strain evidence="1 2">MHpl1</strain>
    </source>
</reference>
<evidence type="ECO:0000313" key="3">
    <source>
        <dbReference type="WBParaSite" id="HPLM_0001910501-mRNA-1"/>
    </source>
</evidence>
<organism evidence="3">
    <name type="scientific">Haemonchus placei</name>
    <name type="common">Barber's pole worm</name>
    <dbReference type="NCBI Taxonomy" id="6290"/>
    <lineage>
        <taxon>Eukaryota</taxon>
        <taxon>Metazoa</taxon>
        <taxon>Ecdysozoa</taxon>
        <taxon>Nematoda</taxon>
        <taxon>Chromadorea</taxon>
        <taxon>Rhabditida</taxon>
        <taxon>Rhabditina</taxon>
        <taxon>Rhabditomorpha</taxon>
        <taxon>Strongyloidea</taxon>
        <taxon>Trichostrongylidae</taxon>
        <taxon>Haemonchus</taxon>
    </lineage>
</organism>
<proteinExistence type="predicted"/>
<evidence type="ECO:0000313" key="1">
    <source>
        <dbReference type="EMBL" id="VDO75050.1"/>
    </source>
</evidence>
<accession>A0A0N4X413</accession>
<dbReference type="WBParaSite" id="HPLM_0001910501-mRNA-1">
    <property type="protein sequence ID" value="HPLM_0001910501-mRNA-1"/>
    <property type="gene ID" value="HPLM_0001910501"/>
</dbReference>
<keyword evidence="2" id="KW-1185">Reference proteome</keyword>
<dbReference type="Proteomes" id="UP000268014">
    <property type="component" value="Unassembled WGS sequence"/>
</dbReference>
<protein>
    <submittedName>
        <fullName evidence="3">KH_dom_type_1 domain-containing protein</fullName>
    </submittedName>
</protein>
<gene>
    <name evidence="1" type="ORF">HPLM_LOCUS19097</name>
</gene>
<name>A0A0N4X413_HAEPC</name>
<sequence length="107" mass="12444">MEKIERNIPERYELGSRQVLERSVGKARRLQLLFVPKNLENILKCLSERVKGVIYDNDSIHSQDDKSEVLVIIGKSFSDKEITCFTHITRVATMARQLEIDGRKSRR</sequence>
<evidence type="ECO:0000313" key="2">
    <source>
        <dbReference type="Proteomes" id="UP000268014"/>
    </source>
</evidence>
<dbReference type="EMBL" id="UZAF01021042">
    <property type="protein sequence ID" value="VDO75050.1"/>
    <property type="molecule type" value="Genomic_DNA"/>
</dbReference>
<reference evidence="3" key="1">
    <citation type="submission" date="2017-02" db="UniProtKB">
        <authorList>
            <consortium name="WormBaseParasite"/>
        </authorList>
    </citation>
    <scope>IDENTIFICATION</scope>
</reference>